<comment type="similarity">
    <text evidence="4">Belongs to the Orn/Lys/Arg decarboxylase class-II family.</text>
</comment>
<dbReference type="SUPFAM" id="SSF51419">
    <property type="entry name" value="PLP-binding barrel"/>
    <property type="match status" value="1"/>
</dbReference>
<dbReference type="InterPro" id="IPR000183">
    <property type="entry name" value="Orn/DAP/Arg_de-COase"/>
</dbReference>
<feature type="domain" description="Orn/DAP/Arg decarboxylase 2 C-terminal" evidence="5">
    <location>
        <begin position="30"/>
        <end position="368"/>
    </location>
</feature>
<evidence type="ECO:0000256" key="2">
    <source>
        <dbReference type="ARBA" id="ARBA00022898"/>
    </source>
</evidence>
<dbReference type="PROSITE" id="PS00878">
    <property type="entry name" value="ODR_DC_2_1"/>
    <property type="match status" value="1"/>
</dbReference>
<protein>
    <recommendedName>
        <fullName evidence="9">Ornithine decarboxylase</fullName>
    </recommendedName>
</protein>
<evidence type="ECO:0000313" key="7">
    <source>
        <dbReference type="EMBL" id="KAK8589414.1"/>
    </source>
</evidence>
<organism evidence="7 8">
    <name type="scientific">Hibiscus sabdariffa</name>
    <name type="common">roselle</name>
    <dbReference type="NCBI Taxonomy" id="183260"/>
    <lineage>
        <taxon>Eukaryota</taxon>
        <taxon>Viridiplantae</taxon>
        <taxon>Streptophyta</taxon>
        <taxon>Embryophyta</taxon>
        <taxon>Tracheophyta</taxon>
        <taxon>Spermatophyta</taxon>
        <taxon>Magnoliopsida</taxon>
        <taxon>eudicotyledons</taxon>
        <taxon>Gunneridae</taxon>
        <taxon>Pentapetalae</taxon>
        <taxon>rosids</taxon>
        <taxon>malvids</taxon>
        <taxon>Malvales</taxon>
        <taxon>Malvaceae</taxon>
        <taxon>Malvoideae</taxon>
        <taxon>Hibiscus</taxon>
    </lineage>
</organism>
<dbReference type="PANTHER" id="PTHR11482">
    <property type="entry name" value="ARGININE/DIAMINOPIMELATE/ORNITHINE DECARBOXYLASE"/>
    <property type="match status" value="1"/>
</dbReference>
<evidence type="ECO:0008006" key="9">
    <source>
        <dbReference type="Google" id="ProtNLM"/>
    </source>
</evidence>
<comment type="caution">
    <text evidence="7">The sequence shown here is derived from an EMBL/GenBank/DDBJ whole genome shotgun (WGS) entry which is preliminary data.</text>
</comment>
<dbReference type="Pfam" id="PF00278">
    <property type="entry name" value="Orn_DAP_Arg_deC"/>
    <property type="match status" value="1"/>
</dbReference>
<dbReference type="InterPro" id="IPR009006">
    <property type="entry name" value="Ala_racemase/Decarboxylase_C"/>
</dbReference>
<accession>A0ABR2FYR9</accession>
<dbReference type="InterPro" id="IPR029066">
    <property type="entry name" value="PLP-binding_barrel"/>
</dbReference>
<dbReference type="Gene3D" id="3.20.20.10">
    <property type="entry name" value="Alanine racemase"/>
    <property type="match status" value="1"/>
</dbReference>
<evidence type="ECO:0000256" key="1">
    <source>
        <dbReference type="ARBA" id="ARBA00001933"/>
    </source>
</evidence>
<dbReference type="Proteomes" id="UP001472677">
    <property type="component" value="Unassembled WGS sequence"/>
</dbReference>
<dbReference type="CDD" id="cd00622">
    <property type="entry name" value="PLPDE_III_ODC"/>
    <property type="match status" value="1"/>
</dbReference>
<evidence type="ECO:0000313" key="8">
    <source>
        <dbReference type="Proteomes" id="UP001472677"/>
    </source>
</evidence>
<dbReference type="Pfam" id="PF02784">
    <property type="entry name" value="Orn_Arg_deC_N"/>
    <property type="match status" value="1"/>
</dbReference>
<feature type="domain" description="Orn/DAP/Arg decarboxylase 2 N-terminal" evidence="6">
    <location>
        <begin position="36"/>
        <end position="271"/>
    </location>
</feature>
<dbReference type="InterPro" id="IPR022643">
    <property type="entry name" value="De-COase2_C"/>
</dbReference>
<evidence type="ECO:0000259" key="5">
    <source>
        <dbReference type="Pfam" id="PF00278"/>
    </source>
</evidence>
<dbReference type="PRINTS" id="PR01179">
    <property type="entry name" value="ODADCRBXLASE"/>
</dbReference>
<gene>
    <name evidence="7" type="ORF">V6N12_023811</name>
</gene>
<reference evidence="7 8" key="1">
    <citation type="journal article" date="2024" name="G3 (Bethesda)">
        <title>Genome assembly of Hibiscus sabdariffa L. provides insights into metabolisms of medicinal natural products.</title>
        <authorList>
            <person name="Kim T."/>
        </authorList>
    </citation>
    <scope>NUCLEOTIDE SEQUENCE [LARGE SCALE GENOMIC DNA]</scope>
    <source>
        <strain evidence="7">TK-2024</strain>
        <tissue evidence="7">Old leaves</tissue>
    </source>
</reference>
<name>A0ABR2FYR9_9ROSI</name>
<proteinExistence type="inferred from homology"/>
<dbReference type="PRINTS" id="PR01182">
    <property type="entry name" value="ORNDCRBXLASE"/>
</dbReference>
<keyword evidence="8" id="KW-1185">Reference proteome</keyword>
<dbReference type="SUPFAM" id="SSF50621">
    <property type="entry name" value="Alanine racemase C-terminal domain-like"/>
    <property type="match status" value="1"/>
</dbReference>
<keyword evidence="3" id="KW-0456">Lyase</keyword>
<evidence type="ECO:0000256" key="3">
    <source>
        <dbReference type="ARBA" id="ARBA00023239"/>
    </source>
</evidence>
<dbReference type="InterPro" id="IPR002433">
    <property type="entry name" value="Orn_de-COase"/>
</dbReference>
<evidence type="ECO:0000256" key="4">
    <source>
        <dbReference type="RuleBase" id="RU003737"/>
    </source>
</evidence>
<dbReference type="InterPro" id="IPR022653">
    <property type="entry name" value="De-COase2_pyr-phos_BS"/>
</dbReference>
<dbReference type="EMBL" id="JBBPBM010000004">
    <property type="protein sequence ID" value="KAK8589414.1"/>
    <property type="molecule type" value="Genomic_DNA"/>
</dbReference>
<sequence>MEKPLSRDDLIRFIRSIISNEQVEQTDSFYVLDFGAIRSLVDTWFHHLPTVQPFYAVKCNPNPAFLGQMAALGTGFDCASLAEIETVLCLGVSPDRIIFANTCKPESHIKYAAKVGVNLTTFDSICELEKIRKWHPKCALLIRIKVPETSSTATFKFGSKFGALPEEIVPLLKAAQEAKLRVVGVSFLIGRRALNFQAIQDAIETAKATFETAAQLGLPKFHILDIGGGFSSGPKFTEAASAVKVALEKHFRNELADDGLRIMAEPGRFFAKSPFILATSVTGKRVRGEVREYWINDGISGSFNILLRKNHDEIPCTPLTVENPICLEMKTWSSTVFGPTCDPADTVFKDFELPELNVNDWLVFHDMGAYTSSRGNDFNGFKTSAIPTYIADKN</sequence>
<evidence type="ECO:0000259" key="6">
    <source>
        <dbReference type="Pfam" id="PF02784"/>
    </source>
</evidence>
<keyword evidence="2" id="KW-0663">Pyridoxal phosphate</keyword>
<dbReference type="Gene3D" id="2.40.37.10">
    <property type="entry name" value="Lyase, Ornithine Decarboxylase, Chain A, domain 1"/>
    <property type="match status" value="1"/>
</dbReference>
<dbReference type="PANTHER" id="PTHR11482:SF61">
    <property type="entry name" value="ORNITHINE DECARBOXYLASE"/>
    <property type="match status" value="1"/>
</dbReference>
<dbReference type="InterPro" id="IPR022644">
    <property type="entry name" value="De-COase2_N"/>
</dbReference>
<comment type="cofactor">
    <cofactor evidence="1">
        <name>pyridoxal 5'-phosphate</name>
        <dbReference type="ChEBI" id="CHEBI:597326"/>
    </cofactor>
</comment>